<name>A0A6M2D9T9_RHIMP</name>
<accession>A0A6M2D9T9</accession>
<dbReference type="AlphaFoldDB" id="A0A6M2D9T9"/>
<dbReference type="EMBL" id="GHWJ01009837">
    <property type="protein sequence ID" value="NOV42574.1"/>
    <property type="molecule type" value="Transcribed_RNA"/>
</dbReference>
<reference evidence="1" key="1">
    <citation type="submission" date="2019-09" db="EMBL/GenBank/DDBJ databases">
        <title>Organ-specific transcriptomic study of the physiology of the cattle tick, Rhipicephalus microplus.</title>
        <authorList>
            <person name="Tirloni L."/>
            <person name="Braz G."/>
            <person name="Gandara A.C.P."/>
            <person name="Sabadin G.A."/>
            <person name="da Silva R.M."/>
            <person name="Guizzo M.G."/>
            <person name="Machado J.A."/>
            <person name="Costa E.P."/>
            <person name="Gomes H.F."/>
            <person name="Moraes J."/>
            <person name="Mota M.B.S."/>
            <person name="Mesquita R.D."/>
            <person name="Alvarenga P.H."/>
            <person name="Alves F."/>
            <person name="Seixas A."/>
            <person name="da Fonseca R.N."/>
            <person name="Fogaca A."/>
            <person name="Logullo C."/>
            <person name="Tanaka A."/>
            <person name="Daffre S."/>
            <person name="Termignoni C."/>
            <person name="Vaz I.S.Jr."/>
            <person name="Oliveira P.L."/>
            <person name="Ribeiro J.M."/>
        </authorList>
    </citation>
    <scope>NUCLEOTIDE SEQUENCE</scope>
    <source>
        <strain evidence="1">Porto Alegre</strain>
    </source>
</reference>
<evidence type="ECO:0000313" key="1">
    <source>
        <dbReference type="EMBL" id="NOV42574.1"/>
    </source>
</evidence>
<proteinExistence type="predicted"/>
<dbReference type="VEuPathDB" id="VectorBase:LOC119173463"/>
<sequence length="135" mass="15259">MRLSLRKSQLDAVRDMLADVRWKALLLVFLTALGSEVFGCKPFDSVRRRRLMRLKGNFIKIQNQCKKQIFTSIKLVARDDIKKTGPYHATGSSESMYKAIGATFACLRNTDLTKLSLQSIDDLTSFGMEYAFAIG</sequence>
<protein>
    <submittedName>
        <fullName evidence="1">Putative secreted protein midgut overexpressed</fullName>
    </submittedName>
</protein>
<organism evidence="1">
    <name type="scientific">Rhipicephalus microplus</name>
    <name type="common">Cattle tick</name>
    <name type="synonym">Boophilus microplus</name>
    <dbReference type="NCBI Taxonomy" id="6941"/>
    <lineage>
        <taxon>Eukaryota</taxon>
        <taxon>Metazoa</taxon>
        <taxon>Ecdysozoa</taxon>
        <taxon>Arthropoda</taxon>
        <taxon>Chelicerata</taxon>
        <taxon>Arachnida</taxon>
        <taxon>Acari</taxon>
        <taxon>Parasitiformes</taxon>
        <taxon>Ixodida</taxon>
        <taxon>Ixodoidea</taxon>
        <taxon>Ixodidae</taxon>
        <taxon>Rhipicephalinae</taxon>
        <taxon>Rhipicephalus</taxon>
        <taxon>Boophilus</taxon>
    </lineage>
</organism>
<dbReference type="OrthoDB" id="6502379at2759"/>